<comment type="caution">
    <text evidence="12">The sequence shown here is derived from an EMBL/GenBank/DDBJ whole genome shotgun (WGS) entry which is preliminary data.</text>
</comment>
<dbReference type="EMBL" id="JACOOL010000014">
    <property type="protein sequence ID" value="MBC5638328.1"/>
    <property type="molecule type" value="Genomic_DNA"/>
</dbReference>
<keyword evidence="4" id="KW-0808">Transferase</keyword>
<evidence type="ECO:0000256" key="1">
    <source>
        <dbReference type="ARBA" id="ARBA00000085"/>
    </source>
</evidence>
<dbReference type="Proteomes" id="UP000637359">
    <property type="component" value="Unassembled WGS sequence"/>
</dbReference>
<comment type="catalytic activity">
    <reaction evidence="1">
        <text>ATP + protein L-histidine = ADP + protein N-phospho-L-histidine.</text>
        <dbReference type="EC" id="2.7.13.3"/>
    </reaction>
</comment>
<dbReference type="GO" id="GO:0005524">
    <property type="term" value="F:ATP binding"/>
    <property type="evidence" value="ECO:0007669"/>
    <property type="project" value="UniProtKB-KW"/>
</dbReference>
<dbReference type="GO" id="GO:0000155">
    <property type="term" value="F:phosphorelay sensor kinase activity"/>
    <property type="evidence" value="ECO:0007669"/>
    <property type="project" value="InterPro"/>
</dbReference>
<feature type="transmembrane region" description="Helical" evidence="10">
    <location>
        <begin position="126"/>
        <end position="143"/>
    </location>
</feature>
<gene>
    <name evidence="12" type="ORF">H8S33_16225</name>
</gene>
<dbReference type="Gene3D" id="3.30.565.10">
    <property type="entry name" value="Histidine kinase-like ATPase, C-terminal domain"/>
    <property type="match status" value="1"/>
</dbReference>
<feature type="domain" description="Signal transduction histidine kinase subgroup 3 dimerisation and phosphoacceptor" evidence="11">
    <location>
        <begin position="182"/>
        <end position="244"/>
    </location>
</feature>
<dbReference type="GO" id="GO:0046983">
    <property type="term" value="F:protein dimerization activity"/>
    <property type="evidence" value="ECO:0007669"/>
    <property type="project" value="InterPro"/>
</dbReference>
<keyword evidence="5" id="KW-0547">Nucleotide-binding</keyword>
<dbReference type="GO" id="GO:0016020">
    <property type="term" value="C:membrane"/>
    <property type="evidence" value="ECO:0007669"/>
    <property type="project" value="InterPro"/>
</dbReference>
<proteinExistence type="predicted"/>
<dbReference type="InterPro" id="IPR011712">
    <property type="entry name" value="Sig_transdc_His_kin_sub3_dim/P"/>
</dbReference>
<evidence type="ECO:0000256" key="6">
    <source>
        <dbReference type="ARBA" id="ARBA00022777"/>
    </source>
</evidence>
<evidence type="ECO:0000256" key="9">
    <source>
        <dbReference type="SAM" id="Coils"/>
    </source>
</evidence>
<evidence type="ECO:0000256" key="5">
    <source>
        <dbReference type="ARBA" id="ARBA00022741"/>
    </source>
</evidence>
<feature type="transmembrane region" description="Helical" evidence="10">
    <location>
        <begin position="102"/>
        <end position="119"/>
    </location>
</feature>
<reference evidence="12" key="1">
    <citation type="submission" date="2020-08" db="EMBL/GenBank/DDBJ databases">
        <title>Genome public.</title>
        <authorList>
            <person name="Liu C."/>
            <person name="Sun Q."/>
        </authorList>
    </citation>
    <scope>NUCLEOTIDE SEQUENCE</scope>
    <source>
        <strain evidence="12">BX22</strain>
    </source>
</reference>
<evidence type="ECO:0000256" key="3">
    <source>
        <dbReference type="ARBA" id="ARBA00022553"/>
    </source>
</evidence>
<feature type="transmembrane region" description="Helical" evidence="10">
    <location>
        <begin position="6"/>
        <end position="23"/>
    </location>
</feature>
<accession>A0A923L851</accession>
<keyword evidence="7" id="KW-0067">ATP-binding</keyword>
<keyword evidence="10" id="KW-1133">Transmembrane helix</keyword>
<keyword evidence="8" id="KW-0902">Two-component regulatory system</keyword>
<name>A0A923L851_9BACI</name>
<evidence type="ECO:0000256" key="10">
    <source>
        <dbReference type="SAM" id="Phobius"/>
    </source>
</evidence>
<protein>
    <recommendedName>
        <fullName evidence="2">histidine kinase</fullName>
        <ecNumber evidence="2">2.7.13.3</ecNumber>
    </recommendedName>
</protein>
<dbReference type="CDD" id="cd16917">
    <property type="entry name" value="HATPase_UhpB-NarQ-NarX-like"/>
    <property type="match status" value="1"/>
</dbReference>
<dbReference type="RefSeq" id="WP_186871036.1">
    <property type="nucleotide sequence ID" value="NZ_JACOOL010000014.1"/>
</dbReference>
<dbReference type="InterPro" id="IPR036890">
    <property type="entry name" value="HATPase_C_sf"/>
</dbReference>
<evidence type="ECO:0000256" key="7">
    <source>
        <dbReference type="ARBA" id="ARBA00022840"/>
    </source>
</evidence>
<feature type="transmembrane region" description="Helical" evidence="10">
    <location>
        <begin position="77"/>
        <end position="96"/>
    </location>
</feature>
<dbReference type="PANTHER" id="PTHR24421">
    <property type="entry name" value="NITRATE/NITRITE SENSOR PROTEIN NARX-RELATED"/>
    <property type="match status" value="1"/>
</dbReference>
<keyword evidence="10" id="KW-0472">Membrane</keyword>
<keyword evidence="9" id="KW-0175">Coiled coil</keyword>
<evidence type="ECO:0000256" key="8">
    <source>
        <dbReference type="ARBA" id="ARBA00023012"/>
    </source>
</evidence>
<dbReference type="PANTHER" id="PTHR24421:SF10">
    <property type="entry name" value="NITRATE_NITRITE SENSOR PROTEIN NARQ"/>
    <property type="match status" value="1"/>
</dbReference>
<keyword evidence="13" id="KW-1185">Reference proteome</keyword>
<dbReference type="AlphaFoldDB" id="A0A923L851"/>
<keyword evidence="10" id="KW-0812">Transmembrane</keyword>
<evidence type="ECO:0000256" key="4">
    <source>
        <dbReference type="ARBA" id="ARBA00022679"/>
    </source>
</evidence>
<feature type="transmembrane region" description="Helical" evidence="10">
    <location>
        <begin position="30"/>
        <end position="47"/>
    </location>
</feature>
<dbReference type="EC" id="2.7.13.3" evidence="2"/>
<evidence type="ECO:0000256" key="2">
    <source>
        <dbReference type="ARBA" id="ARBA00012438"/>
    </source>
</evidence>
<evidence type="ECO:0000259" key="11">
    <source>
        <dbReference type="Pfam" id="PF07730"/>
    </source>
</evidence>
<keyword evidence="6 12" id="KW-0418">Kinase</keyword>
<dbReference type="Pfam" id="PF07730">
    <property type="entry name" value="HisKA_3"/>
    <property type="match status" value="1"/>
</dbReference>
<keyword evidence="3" id="KW-0597">Phosphoprotein</keyword>
<evidence type="ECO:0000313" key="12">
    <source>
        <dbReference type="EMBL" id="MBC5638328.1"/>
    </source>
</evidence>
<organism evidence="12 13">
    <name type="scientific">Ornithinibacillus hominis</name>
    <dbReference type="NCBI Taxonomy" id="2763055"/>
    <lineage>
        <taxon>Bacteria</taxon>
        <taxon>Bacillati</taxon>
        <taxon>Bacillota</taxon>
        <taxon>Bacilli</taxon>
        <taxon>Bacillales</taxon>
        <taxon>Bacillaceae</taxon>
        <taxon>Ornithinibacillus</taxon>
    </lineage>
</organism>
<sequence>MKKSYFIWLAIYGVVWVFAYLAFPSGINKIQLTSMCVFFIILFILPITANKPIWQTILFSIQALTTIGVFHHMGSMFNPYVFLLHALIIAEAVFYLNRLKSFIVIGVQLICAFVIMMEANLSTTILVWYGLLYSLIITALFYFQTVHIRENELSKKYDVLLDEYRKMKRQLMIEEEQARLDERNMIGREIHDSVGHKLTALLMQFEAFRLNAVEQDKEKMTTLKELISQSLEETRKAVKSFKQPEVGGLQGIIRLIRKLEIESYMKIHFSVKHGAFAAPLSGEQSFAIYRAVQEALTNIMKHSSTREARVMFESPGRSIFRFEVINQTTSNYHFQEGYGLKAMRERLEKVGGSLDVTQDEHQFRVKGVIRLIERGGQYD</sequence>
<dbReference type="InterPro" id="IPR050482">
    <property type="entry name" value="Sensor_HK_TwoCompSys"/>
</dbReference>
<dbReference type="Gene3D" id="1.20.5.1930">
    <property type="match status" value="1"/>
</dbReference>
<feature type="coiled-coil region" evidence="9">
    <location>
        <begin position="150"/>
        <end position="181"/>
    </location>
</feature>
<evidence type="ECO:0000313" key="13">
    <source>
        <dbReference type="Proteomes" id="UP000637359"/>
    </source>
</evidence>